<gene>
    <name evidence="3" type="primary">LOC104754651</name>
</gene>
<dbReference type="Gene3D" id="2.40.70.10">
    <property type="entry name" value="Acid Proteases"/>
    <property type="match status" value="1"/>
</dbReference>
<dbReference type="PANTHER" id="PTHR33067">
    <property type="entry name" value="RNA-DIRECTED DNA POLYMERASE-RELATED"/>
    <property type="match status" value="1"/>
</dbReference>
<organism evidence="2 3">
    <name type="scientific">Camelina sativa</name>
    <name type="common">False flax</name>
    <name type="synonym">Myagrum sativum</name>
    <dbReference type="NCBI Taxonomy" id="90675"/>
    <lineage>
        <taxon>Eukaryota</taxon>
        <taxon>Viridiplantae</taxon>
        <taxon>Streptophyta</taxon>
        <taxon>Embryophyta</taxon>
        <taxon>Tracheophyta</taxon>
        <taxon>Spermatophyta</taxon>
        <taxon>Magnoliopsida</taxon>
        <taxon>eudicotyledons</taxon>
        <taxon>Gunneridae</taxon>
        <taxon>Pentapetalae</taxon>
        <taxon>rosids</taxon>
        <taxon>malvids</taxon>
        <taxon>Brassicales</taxon>
        <taxon>Brassicaceae</taxon>
        <taxon>Camelineae</taxon>
        <taxon>Camelina</taxon>
    </lineage>
</organism>
<dbReference type="SUPFAM" id="SSF50630">
    <property type="entry name" value="Acid proteases"/>
    <property type="match status" value="1"/>
</dbReference>
<protein>
    <submittedName>
        <fullName evidence="3">Uncharacterized protein LOC104754651</fullName>
    </submittedName>
</protein>
<dbReference type="Proteomes" id="UP000694864">
    <property type="component" value="Chromosome 2"/>
</dbReference>
<proteinExistence type="predicted"/>
<reference evidence="3" key="2">
    <citation type="submission" date="2025-08" db="UniProtKB">
        <authorList>
            <consortium name="RefSeq"/>
        </authorList>
    </citation>
    <scope>IDENTIFICATION</scope>
    <source>
        <tissue evidence="3">Leaf</tissue>
    </source>
</reference>
<evidence type="ECO:0000313" key="2">
    <source>
        <dbReference type="Proteomes" id="UP000694864"/>
    </source>
</evidence>
<dbReference type="RefSeq" id="XP_010475183.1">
    <property type="nucleotide sequence ID" value="XM_010476881.1"/>
</dbReference>
<dbReference type="InterPro" id="IPR021109">
    <property type="entry name" value="Peptidase_aspartic_dom_sf"/>
</dbReference>
<evidence type="ECO:0000256" key="1">
    <source>
        <dbReference type="SAM" id="MobiDB-lite"/>
    </source>
</evidence>
<keyword evidence="2" id="KW-1185">Reference proteome</keyword>
<dbReference type="CDD" id="cd00303">
    <property type="entry name" value="retropepsin_like"/>
    <property type="match status" value="1"/>
</dbReference>
<dbReference type="Pfam" id="PF13650">
    <property type="entry name" value="Asp_protease_2"/>
    <property type="match status" value="1"/>
</dbReference>
<feature type="compositionally biased region" description="Basic and acidic residues" evidence="1">
    <location>
        <begin position="173"/>
        <end position="185"/>
    </location>
</feature>
<evidence type="ECO:0000313" key="3">
    <source>
        <dbReference type="RefSeq" id="XP_010475183.1"/>
    </source>
</evidence>
<feature type="region of interest" description="Disordered" evidence="1">
    <location>
        <begin position="164"/>
        <end position="185"/>
    </location>
</feature>
<reference evidence="2" key="1">
    <citation type="journal article" date="2014" name="Nat. Commun.">
        <title>The emerging biofuel crop Camelina sativa retains a highly undifferentiated hexaploid genome structure.</title>
        <authorList>
            <person name="Kagale S."/>
            <person name="Koh C."/>
            <person name="Nixon J."/>
            <person name="Bollina V."/>
            <person name="Clarke W.E."/>
            <person name="Tuteja R."/>
            <person name="Spillane C."/>
            <person name="Robinson S.J."/>
            <person name="Links M.G."/>
            <person name="Clarke C."/>
            <person name="Higgins E.E."/>
            <person name="Huebert T."/>
            <person name="Sharpe A.G."/>
            <person name="Parkin I.A."/>
        </authorList>
    </citation>
    <scope>NUCLEOTIDE SEQUENCE [LARGE SCALE GENOMIC DNA]</scope>
    <source>
        <strain evidence="2">cv. DH55</strain>
    </source>
</reference>
<dbReference type="PANTHER" id="PTHR33067:SF31">
    <property type="entry name" value="RNA-DIRECTED DNA POLYMERASE"/>
    <property type="match status" value="1"/>
</dbReference>
<sequence length="185" mass="20671">MSKKRAHDQDMKDLKEIGKVIVPTKLEDPGSFNLPCSISYMHYNKCLRDLGASVSLMPYSVAERLGYEDFKASNFYVSLADGSKRDVVGVIENLPVKIGEARIPTDFAIISMEHEPEDPLILGRPFLATVGAVIDVKLGTIKLHLTKDFTMKFDINNPTNLPSKYDPPYTIKRKGDHEVSSEETP</sequence>
<dbReference type="GeneID" id="104754651"/>
<name>A0ABM0WRN4_CAMSA</name>
<accession>A0ABM0WRN4</accession>